<dbReference type="PANTHER" id="PTHR42908:SF8">
    <property type="entry name" value="TR-TYPE G DOMAIN-CONTAINING PROTEIN"/>
    <property type="match status" value="1"/>
</dbReference>
<dbReference type="InterPro" id="IPR000640">
    <property type="entry name" value="EFG_V-like"/>
</dbReference>
<dbReference type="CDD" id="cd01891">
    <property type="entry name" value="TypA_BipA"/>
    <property type="match status" value="1"/>
</dbReference>
<dbReference type="NCBIfam" id="TIGR01394">
    <property type="entry name" value="TypA_BipA"/>
    <property type="match status" value="1"/>
</dbReference>
<evidence type="ECO:0000313" key="6">
    <source>
        <dbReference type="Proteomes" id="UP000751190"/>
    </source>
</evidence>
<dbReference type="AlphaFoldDB" id="A0A8J6C2Z6"/>
<feature type="signal peptide" evidence="3">
    <location>
        <begin position="1"/>
        <end position="19"/>
    </location>
</feature>
<dbReference type="GO" id="GO:0005525">
    <property type="term" value="F:GTP binding"/>
    <property type="evidence" value="ECO:0007669"/>
    <property type="project" value="UniProtKB-KW"/>
</dbReference>
<dbReference type="InterPro" id="IPR009000">
    <property type="entry name" value="Transl_B-barrel_sf"/>
</dbReference>
<keyword evidence="3" id="KW-0732">Signal</keyword>
<dbReference type="SUPFAM" id="SSF52540">
    <property type="entry name" value="P-loop containing nucleoside triphosphate hydrolases"/>
    <property type="match status" value="1"/>
</dbReference>
<gene>
    <name evidence="5" type="ORF">KFE25_004223</name>
</gene>
<dbReference type="Pfam" id="PF22042">
    <property type="entry name" value="EF-G_D2"/>
    <property type="match status" value="1"/>
</dbReference>
<dbReference type="Gene3D" id="3.40.50.300">
    <property type="entry name" value="P-loop containing nucleotide triphosphate hydrolases"/>
    <property type="match status" value="1"/>
</dbReference>
<accession>A0A8J6C2Z6</accession>
<dbReference type="InterPro" id="IPR006298">
    <property type="entry name" value="BipA"/>
</dbReference>
<dbReference type="InterPro" id="IPR048876">
    <property type="entry name" value="BipA_C"/>
</dbReference>
<dbReference type="PRINTS" id="PR00315">
    <property type="entry name" value="ELONGATNFCT"/>
</dbReference>
<dbReference type="InterPro" id="IPR031157">
    <property type="entry name" value="G_TR_CS"/>
</dbReference>
<dbReference type="Gene3D" id="2.40.30.10">
    <property type="entry name" value="Translation factors"/>
    <property type="match status" value="1"/>
</dbReference>
<dbReference type="Pfam" id="PF21018">
    <property type="entry name" value="BipA_C"/>
    <property type="match status" value="1"/>
</dbReference>
<dbReference type="InterPro" id="IPR000795">
    <property type="entry name" value="T_Tr_GTP-bd_dom"/>
</dbReference>
<dbReference type="InterPro" id="IPR042116">
    <property type="entry name" value="TypA/BipA_C"/>
</dbReference>
<dbReference type="InterPro" id="IPR035647">
    <property type="entry name" value="EFG_III/V"/>
</dbReference>
<dbReference type="InterPro" id="IPR047042">
    <property type="entry name" value="BipA_II"/>
</dbReference>
<evidence type="ECO:0000256" key="1">
    <source>
        <dbReference type="ARBA" id="ARBA00022741"/>
    </source>
</evidence>
<dbReference type="GO" id="GO:0003924">
    <property type="term" value="F:GTPase activity"/>
    <property type="evidence" value="ECO:0007669"/>
    <property type="project" value="InterPro"/>
</dbReference>
<dbReference type="Gene3D" id="2.40.50.250">
    <property type="entry name" value="bipa protein"/>
    <property type="match status" value="1"/>
</dbReference>
<dbReference type="PANTHER" id="PTHR42908">
    <property type="entry name" value="TRANSLATION ELONGATION FACTOR-RELATED"/>
    <property type="match status" value="1"/>
</dbReference>
<dbReference type="SUPFAM" id="SSF54980">
    <property type="entry name" value="EF-G C-terminal domain-like"/>
    <property type="match status" value="2"/>
</dbReference>
<keyword evidence="2" id="KW-0342">GTP-binding</keyword>
<reference evidence="5" key="1">
    <citation type="submission" date="2021-05" db="EMBL/GenBank/DDBJ databases">
        <title>The genome of the haptophyte Pavlova lutheri (Diacronema luteri, Pavlovales) - a model for lipid biosynthesis in eukaryotic algae.</title>
        <authorList>
            <person name="Hulatt C.J."/>
            <person name="Posewitz M.C."/>
        </authorList>
    </citation>
    <scope>NUCLEOTIDE SEQUENCE</scope>
    <source>
        <strain evidence="5">NIVA-4/92</strain>
    </source>
</reference>
<dbReference type="CDD" id="cd03710">
    <property type="entry name" value="BipA_TypA_C"/>
    <property type="match status" value="1"/>
</dbReference>
<dbReference type="Pfam" id="PF00009">
    <property type="entry name" value="GTP_EFTU"/>
    <property type="match status" value="1"/>
</dbReference>
<name>A0A8J6C2Z6_DIALT</name>
<dbReference type="FunFam" id="3.40.50.300:FF:000055">
    <property type="entry name" value="GTP-binding protein TypA"/>
    <property type="match status" value="1"/>
</dbReference>
<dbReference type="EMBL" id="JAGTXO010000046">
    <property type="protein sequence ID" value="KAG8458889.1"/>
    <property type="molecule type" value="Genomic_DNA"/>
</dbReference>
<dbReference type="Proteomes" id="UP000751190">
    <property type="component" value="Unassembled WGS sequence"/>
</dbReference>
<keyword evidence="1" id="KW-0547">Nucleotide-binding</keyword>
<evidence type="ECO:0000256" key="2">
    <source>
        <dbReference type="ARBA" id="ARBA00023134"/>
    </source>
</evidence>
<dbReference type="InterPro" id="IPR047043">
    <property type="entry name" value="BipA_III"/>
</dbReference>
<keyword evidence="6" id="KW-1185">Reference proteome</keyword>
<dbReference type="GO" id="GO:1990904">
    <property type="term" value="C:ribonucleoprotein complex"/>
    <property type="evidence" value="ECO:0007669"/>
    <property type="project" value="TreeGrafter"/>
</dbReference>
<dbReference type="SUPFAM" id="SSF50447">
    <property type="entry name" value="Translation proteins"/>
    <property type="match status" value="1"/>
</dbReference>
<evidence type="ECO:0000256" key="3">
    <source>
        <dbReference type="SAM" id="SignalP"/>
    </source>
</evidence>
<proteinExistence type="predicted"/>
<dbReference type="FunFam" id="3.30.70.870:FF:000003">
    <property type="entry name" value="GTP-binding protein TypA"/>
    <property type="match status" value="1"/>
</dbReference>
<dbReference type="InterPro" id="IPR047041">
    <property type="entry name" value="BipA_GTP-bd_dom"/>
</dbReference>
<dbReference type="GO" id="GO:0005829">
    <property type="term" value="C:cytosol"/>
    <property type="evidence" value="ECO:0007669"/>
    <property type="project" value="TreeGrafter"/>
</dbReference>
<dbReference type="PROSITE" id="PS00301">
    <property type="entry name" value="G_TR_1"/>
    <property type="match status" value="1"/>
</dbReference>
<evidence type="ECO:0000313" key="5">
    <source>
        <dbReference type="EMBL" id="KAG8458889.1"/>
    </source>
</evidence>
<dbReference type="Gene3D" id="3.30.70.870">
    <property type="entry name" value="Elongation Factor G (Translational Gtpase), domain 3"/>
    <property type="match status" value="1"/>
</dbReference>
<dbReference type="NCBIfam" id="TIGR00231">
    <property type="entry name" value="small_GTP"/>
    <property type="match status" value="1"/>
</dbReference>
<organism evidence="5 6">
    <name type="scientific">Diacronema lutheri</name>
    <name type="common">Unicellular marine alga</name>
    <name type="synonym">Monochrysis lutheri</name>
    <dbReference type="NCBI Taxonomy" id="2081491"/>
    <lineage>
        <taxon>Eukaryota</taxon>
        <taxon>Haptista</taxon>
        <taxon>Haptophyta</taxon>
        <taxon>Pavlovophyceae</taxon>
        <taxon>Pavlovales</taxon>
        <taxon>Pavlovaceae</taxon>
        <taxon>Diacronema</taxon>
    </lineage>
</organism>
<feature type="chain" id="PRO_5035148162" description="Tr-type G domain-containing protein" evidence="3">
    <location>
        <begin position="20"/>
        <end position="668"/>
    </location>
</feature>
<dbReference type="PROSITE" id="PS51722">
    <property type="entry name" value="G_TR_2"/>
    <property type="match status" value="1"/>
</dbReference>
<dbReference type="Gene3D" id="3.30.70.240">
    <property type="match status" value="1"/>
</dbReference>
<sequence>MARRAALILWAVALTGALGARSAAVRSRVAAPGRASSRVAVAPRMAATLDAPATAEMIRNIAIIAHVDHGKTTLMDAVLKMSMNEQELAKGFEAAGVDQDVGRVMDSNDQERERGITILAKNAAVTWKGAKVNCVDTPGHADFGGEVERIMKMVDGVLLVVDSVDGPKPQTRFVLRKALDQGHAVVVVINKCDRPSARPEYVVDKTFDLFVELGATDEQCDFRVVYTSALQGVSGHAFDQLEEGMGPLLDAVLEHVPAPKVETKTLEQPLQLLIANIDYDDFKGKLGIGRITQGKIVSGTQAVLARPNEEPSKKTRIAELFVFDALGRRSVQEALAGEIVVVAGFDDIRIGDTVTDPDTPVPLEPIAIEEPTVRMTFGVNKSPMAGREGKLLTSRVIRDRLMKELDRNVALRVAETDNADTYEVSGRGQLHLSVLVESMRREGFELFIGPPTVIIKNIDGVKCEPFEKVEVTVPSDCAGSCIDALNRRKGDMLNLNAVDTADGRGSTTIEYVIATRALIGLRNILLTATRGEMVMDTQFDSFKPYVGAIETKEQGSLLAFEAGTASPFGIIGAQDRGRLLIAPKTEVYKDMIVGIHQRAGDLAINVCKTKQLTNMRSAGKDKDDGVVPKVEFSLDSCIEYIQEDELVEVTPLNVRMLKNPDMAGKRKK</sequence>
<dbReference type="OMA" id="MEVYKGQ"/>
<dbReference type="OrthoDB" id="364892at2759"/>
<comment type="caution">
    <text evidence="5">The sequence shown here is derived from an EMBL/GenBank/DDBJ whole genome shotgun (WGS) entry which is preliminary data.</text>
</comment>
<dbReference type="InterPro" id="IPR027417">
    <property type="entry name" value="P-loop_NTPase"/>
</dbReference>
<dbReference type="CDD" id="cd16263">
    <property type="entry name" value="BipA_III"/>
    <property type="match status" value="1"/>
</dbReference>
<feature type="domain" description="Tr-type G" evidence="4">
    <location>
        <begin position="56"/>
        <end position="260"/>
    </location>
</feature>
<dbReference type="Pfam" id="PF00679">
    <property type="entry name" value="EFG_C"/>
    <property type="match status" value="1"/>
</dbReference>
<dbReference type="InterPro" id="IPR035651">
    <property type="entry name" value="BipA_V"/>
</dbReference>
<dbReference type="FunFam" id="3.30.70.240:FF:000002">
    <property type="entry name" value="GTP-binding protein TypA"/>
    <property type="match status" value="1"/>
</dbReference>
<dbReference type="InterPro" id="IPR053905">
    <property type="entry name" value="EF-G-like_DII"/>
</dbReference>
<evidence type="ECO:0000259" key="4">
    <source>
        <dbReference type="PROSITE" id="PS51722"/>
    </source>
</evidence>
<dbReference type="InterPro" id="IPR005225">
    <property type="entry name" value="Small_GTP-bd"/>
</dbReference>
<dbReference type="CDD" id="cd03691">
    <property type="entry name" value="BipA_TypA_II"/>
    <property type="match status" value="1"/>
</dbReference>
<protein>
    <recommendedName>
        <fullName evidence="4">Tr-type G domain-containing protein</fullName>
    </recommendedName>
</protein>